<reference evidence="3" key="1">
    <citation type="journal article" date="2019" name="Int. J. Syst. Evol. Microbiol.">
        <title>The Global Catalogue of Microorganisms (GCM) 10K type strain sequencing project: providing services to taxonomists for standard genome sequencing and annotation.</title>
        <authorList>
            <consortium name="The Broad Institute Genomics Platform"/>
            <consortium name="The Broad Institute Genome Sequencing Center for Infectious Disease"/>
            <person name="Wu L."/>
            <person name="Ma J."/>
        </authorList>
    </citation>
    <scope>NUCLEOTIDE SEQUENCE [LARGE SCALE GENOMIC DNA]</scope>
    <source>
        <strain evidence="3">CCUG 54523</strain>
    </source>
</reference>
<dbReference type="InterPro" id="IPR001387">
    <property type="entry name" value="Cro/C1-type_HTH"/>
</dbReference>
<feature type="domain" description="HTH cro/C1-type" evidence="1">
    <location>
        <begin position="70"/>
        <end position="124"/>
    </location>
</feature>
<dbReference type="Proteomes" id="UP001597055">
    <property type="component" value="Unassembled WGS sequence"/>
</dbReference>
<gene>
    <name evidence="2" type="ORF">ACFQ0P_02390</name>
</gene>
<comment type="caution">
    <text evidence="2">The sequence shown here is derived from an EMBL/GenBank/DDBJ whole genome shotgun (WGS) entry which is preliminary data.</text>
</comment>
<evidence type="ECO:0000259" key="1">
    <source>
        <dbReference type="PROSITE" id="PS50943"/>
    </source>
</evidence>
<name>A0ABW3AEN6_9MICO</name>
<proteinExistence type="predicted"/>
<evidence type="ECO:0000313" key="3">
    <source>
        <dbReference type="Proteomes" id="UP001597055"/>
    </source>
</evidence>
<dbReference type="Pfam" id="PF01381">
    <property type="entry name" value="HTH_3"/>
    <property type="match status" value="1"/>
</dbReference>
<dbReference type="SMART" id="SM00530">
    <property type="entry name" value="HTH_XRE"/>
    <property type="match status" value="1"/>
</dbReference>
<dbReference type="EMBL" id="JBHTII010000001">
    <property type="protein sequence ID" value="MFD0789234.1"/>
    <property type="molecule type" value="Genomic_DNA"/>
</dbReference>
<sequence>MMGKRLWLFPNHDHRIAEDVDNFFFNPADKGKTATVAAMASTEERKDLPLTRYAIEKASHQQRLAYARALRELVARSDLQQKEIAEASGVTARTIRNIVQGKSAPQAEKIIALMRALGVDVDGDDDLDVRPYTKMLAPVIRRIDPDHRAAAVSDAIGILSDAAVAHPDRARLGQMARLSGGDVAGSGEDLQTISFDDVPLAASTDNTPIDPARGES</sequence>
<accession>A0ABW3AEN6</accession>
<dbReference type="InterPro" id="IPR010982">
    <property type="entry name" value="Lambda_DNA-bd_dom_sf"/>
</dbReference>
<dbReference type="CDD" id="cd00093">
    <property type="entry name" value="HTH_XRE"/>
    <property type="match status" value="1"/>
</dbReference>
<protein>
    <submittedName>
        <fullName evidence="2">Helix-turn-helix domain-containing protein</fullName>
    </submittedName>
</protein>
<organism evidence="2 3">
    <name type="scientific">Microbacterium insulae</name>
    <dbReference type="NCBI Taxonomy" id="483014"/>
    <lineage>
        <taxon>Bacteria</taxon>
        <taxon>Bacillati</taxon>
        <taxon>Actinomycetota</taxon>
        <taxon>Actinomycetes</taxon>
        <taxon>Micrococcales</taxon>
        <taxon>Microbacteriaceae</taxon>
        <taxon>Microbacterium</taxon>
    </lineage>
</organism>
<dbReference type="SUPFAM" id="SSF47413">
    <property type="entry name" value="lambda repressor-like DNA-binding domains"/>
    <property type="match status" value="1"/>
</dbReference>
<dbReference type="PROSITE" id="PS50943">
    <property type="entry name" value="HTH_CROC1"/>
    <property type="match status" value="1"/>
</dbReference>
<keyword evidence="3" id="KW-1185">Reference proteome</keyword>
<dbReference type="RefSeq" id="WP_378771226.1">
    <property type="nucleotide sequence ID" value="NZ_JBHTII010000001.1"/>
</dbReference>
<dbReference type="Gene3D" id="1.10.260.40">
    <property type="entry name" value="lambda repressor-like DNA-binding domains"/>
    <property type="match status" value="1"/>
</dbReference>
<evidence type="ECO:0000313" key="2">
    <source>
        <dbReference type="EMBL" id="MFD0789234.1"/>
    </source>
</evidence>